<dbReference type="EMBL" id="SUPL01000008">
    <property type="protein sequence ID" value="TJY32953.1"/>
    <property type="molecule type" value="Genomic_DNA"/>
</dbReference>
<dbReference type="InterPro" id="IPR001296">
    <property type="entry name" value="Glyco_trans_1"/>
</dbReference>
<sequence>MIKPKEIVFKIDEFPHVSETFIVAQVVTAIKLDYDVQIIAKKVLGVENSLRSSLVDEYDLRNKIVLEDYKIPQNKFVRFFKWICVLALNIKHIKNILNFYKEQPKFSFTWLFQWVFFKQFNNAAFVHIQYGTNSKPLDAIKKAGGFKPPIIVTFHGHDAFFPINGYIPNNGYYNNLFEVADLITANTSYLANKILELGCPKNLLFTVPVSVDTNFFYPPTNKKKLKGSLKLITVGRLNKVKGHKYCIEVVRQLNNLGLDVTLTIIGEGPERKFLENLIIDYGIEDKVFLIGKESPIGVRELLWQHDVYLLTAVPLPDSRRETQGLATLEAQACGLPAVVFDSGGVKYTVKDKYSGFVCKEYDVKTVIEKIVTLIKDPNLINKLGHNAVIFVKNEFSQEVINERWKLIYERIINNAK</sequence>
<protein>
    <submittedName>
        <fullName evidence="3">Glycosyltransferase family 4 protein</fullName>
    </submittedName>
</protein>
<accession>A0A4U0EMY4</accession>
<comment type="caution">
    <text evidence="3">The sequence shown here is derived from an EMBL/GenBank/DDBJ whole genome shotgun (WGS) entry which is preliminary data.</text>
</comment>
<evidence type="ECO:0000259" key="2">
    <source>
        <dbReference type="Pfam" id="PF13439"/>
    </source>
</evidence>
<proteinExistence type="predicted"/>
<organism evidence="3 4">
    <name type="scientific">Pontimicrobium aquaticum</name>
    <dbReference type="NCBI Taxonomy" id="2565367"/>
    <lineage>
        <taxon>Bacteria</taxon>
        <taxon>Pseudomonadati</taxon>
        <taxon>Bacteroidota</taxon>
        <taxon>Flavobacteriia</taxon>
        <taxon>Flavobacteriales</taxon>
        <taxon>Flavobacteriaceae</taxon>
        <taxon>Pontimicrobium</taxon>
    </lineage>
</organism>
<feature type="domain" description="Glycosyltransferase subfamily 4-like N-terminal" evidence="2">
    <location>
        <begin position="102"/>
        <end position="214"/>
    </location>
</feature>
<dbReference type="Pfam" id="PF13439">
    <property type="entry name" value="Glyco_transf_4"/>
    <property type="match status" value="1"/>
</dbReference>
<dbReference type="InterPro" id="IPR028098">
    <property type="entry name" value="Glyco_trans_4-like_N"/>
</dbReference>
<dbReference type="AlphaFoldDB" id="A0A4U0EMY4"/>
<name>A0A4U0EMY4_9FLAO</name>
<gene>
    <name evidence="3" type="ORF">E5167_13750</name>
</gene>
<keyword evidence="4" id="KW-1185">Reference proteome</keyword>
<dbReference type="CDD" id="cd03801">
    <property type="entry name" value="GT4_PimA-like"/>
    <property type="match status" value="1"/>
</dbReference>
<keyword evidence="3" id="KW-0808">Transferase</keyword>
<evidence type="ECO:0000313" key="3">
    <source>
        <dbReference type="EMBL" id="TJY32953.1"/>
    </source>
</evidence>
<reference evidence="3 4" key="1">
    <citation type="submission" date="2019-04" db="EMBL/GenBank/DDBJ databases">
        <title>Lacinutrix sp. nov., isolated from marine water.</title>
        <authorList>
            <person name="Kim W."/>
        </authorList>
    </citation>
    <scope>NUCLEOTIDE SEQUENCE [LARGE SCALE GENOMIC DNA]</scope>
    <source>
        <strain evidence="3 4">CAU 1491</strain>
    </source>
</reference>
<dbReference type="SUPFAM" id="SSF53756">
    <property type="entry name" value="UDP-Glycosyltransferase/glycogen phosphorylase"/>
    <property type="match status" value="1"/>
</dbReference>
<evidence type="ECO:0000259" key="1">
    <source>
        <dbReference type="Pfam" id="PF00534"/>
    </source>
</evidence>
<dbReference type="OrthoDB" id="791981at2"/>
<dbReference type="Gene3D" id="3.40.50.2000">
    <property type="entry name" value="Glycogen Phosphorylase B"/>
    <property type="match status" value="2"/>
</dbReference>
<dbReference type="Proteomes" id="UP000307657">
    <property type="component" value="Unassembled WGS sequence"/>
</dbReference>
<dbReference type="GO" id="GO:0016757">
    <property type="term" value="F:glycosyltransferase activity"/>
    <property type="evidence" value="ECO:0007669"/>
    <property type="project" value="InterPro"/>
</dbReference>
<dbReference type="PANTHER" id="PTHR12526">
    <property type="entry name" value="GLYCOSYLTRANSFERASE"/>
    <property type="match status" value="1"/>
</dbReference>
<evidence type="ECO:0000313" key="4">
    <source>
        <dbReference type="Proteomes" id="UP000307657"/>
    </source>
</evidence>
<feature type="domain" description="Glycosyl transferase family 1" evidence="1">
    <location>
        <begin position="225"/>
        <end position="387"/>
    </location>
</feature>
<dbReference type="Pfam" id="PF00534">
    <property type="entry name" value="Glycos_transf_1"/>
    <property type="match status" value="1"/>
</dbReference>